<accession>A0AA50Q7I7</accession>
<dbReference type="PANTHER" id="PTHR13903">
    <property type="entry name" value="PIRIN-RELATED"/>
    <property type="match status" value="1"/>
</dbReference>
<dbReference type="CDD" id="cd02909">
    <property type="entry name" value="cupin_pirin_N"/>
    <property type="match status" value="1"/>
</dbReference>
<dbReference type="InterPro" id="IPR008778">
    <property type="entry name" value="Pirin_C_dom"/>
</dbReference>
<feature type="binding site" evidence="2">
    <location>
        <position position="101"/>
    </location>
    <ligand>
        <name>Fe cation</name>
        <dbReference type="ChEBI" id="CHEBI:24875"/>
    </ligand>
</feature>
<keyword evidence="2" id="KW-0408">Iron</keyword>
<dbReference type="PIRSF" id="PIRSF006232">
    <property type="entry name" value="Pirin"/>
    <property type="match status" value="1"/>
</dbReference>
<dbReference type="KEGG" id="sog:RA178_04225"/>
<evidence type="ECO:0000259" key="5">
    <source>
        <dbReference type="Pfam" id="PF05726"/>
    </source>
</evidence>
<dbReference type="AlphaFoldDB" id="A0AA50Q7I7"/>
<keyword evidence="2" id="KW-0479">Metal-binding</keyword>
<dbReference type="Proteomes" id="UP001236800">
    <property type="component" value="Chromosome"/>
</dbReference>
<name>A0AA50Q7I7_9GAMM</name>
<dbReference type="InterPro" id="IPR011051">
    <property type="entry name" value="RmlC_Cupin_sf"/>
</dbReference>
<feature type="binding site" evidence="2">
    <location>
        <position position="57"/>
    </location>
    <ligand>
        <name>Fe cation</name>
        <dbReference type="ChEBI" id="CHEBI:24875"/>
    </ligand>
</feature>
<feature type="domain" description="Pirin N-terminal" evidence="4">
    <location>
        <begin position="28"/>
        <end position="118"/>
    </location>
</feature>
<dbReference type="SUPFAM" id="SSF51182">
    <property type="entry name" value="RmlC-like cupins"/>
    <property type="match status" value="1"/>
</dbReference>
<feature type="binding site" evidence="2">
    <location>
        <position position="55"/>
    </location>
    <ligand>
        <name>Fe cation</name>
        <dbReference type="ChEBI" id="CHEBI:24875"/>
    </ligand>
</feature>
<evidence type="ECO:0000313" key="6">
    <source>
        <dbReference type="EMBL" id="WMB73840.1"/>
    </source>
</evidence>
<evidence type="ECO:0000256" key="3">
    <source>
        <dbReference type="RuleBase" id="RU003457"/>
    </source>
</evidence>
<comment type="similarity">
    <text evidence="1 3">Belongs to the pirin family.</text>
</comment>
<gene>
    <name evidence="6" type="ORF">RA178_04225</name>
</gene>
<dbReference type="PANTHER" id="PTHR13903:SF8">
    <property type="entry name" value="PIRIN"/>
    <property type="match status" value="1"/>
</dbReference>
<comment type="cofactor">
    <cofactor evidence="2">
        <name>Fe cation</name>
        <dbReference type="ChEBI" id="CHEBI:24875"/>
    </cofactor>
    <text evidence="2">Binds 1 Fe cation per subunit.</text>
</comment>
<evidence type="ECO:0000256" key="2">
    <source>
        <dbReference type="PIRSR" id="PIRSR006232-1"/>
    </source>
</evidence>
<evidence type="ECO:0000259" key="4">
    <source>
        <dbReference type="Pfam" id="PF02678"/>
    </source>
</evidence>
<dbReference type="GO" id="GO:0046872">
    <property type="term" value="F:metal ion binding"/>
    <property type="evidence" value="ECO:0007669"/>
    <property type="project" value="UniProtKB-KW"/>
</dbReference>
<dbReference type="Pfam" id="PF02678">
    <property type="entry name" value="Pirin"/>
    <property type="match status" value="1"/>
</dbReference>
<protein>
    <submittedName>
        <fullName evidence="6">Pirin family protein</fullName>
    </submittedName>
</protein>
<dbReference type="EMBL" id="CP132914">
    <property type="protein sequence ID" value="WMB73840.1"/>
    <property type="molecule type" value="Genomic_DNA"/>
</dbReference>
<dbReference type="RefSeq" id="WP_306684679.1">
    <property type="nucleotide sequence ID" value="NZ_CP132914.1"/>
</dbReference>
<dbReference type="InterPro" id="IPR014710">
    <property type="entry name" value="RmlC-like_jellyroll"/>
</dbReference>
<feature type="domain" description="Pirin C-terminal" evidence="5">
    <location>
        <begin position="179"/>
        <end position="292"/>
    </location>
</feature>
<proteinExistence type="inferred from homology"/>
<feature type="binding site" evidence="2">
    <location>
        <position position="99"/>
    </location>
    <ligand>
        <name>Fe cation</name>
        <dbReference type="ChEBI" id="CHEBI:24875"/>
    </ligand>
</feature>
<dbReference type="InterPro" id="IPR012093">
    <property type="entry name" value="Pirin"/>
</dbReference>
<sequence>MKVLSQFSAKAAMDGDGVNIRRVDDFVTTKFDPFLMIDEIKSDDEQDFIGGFPAHPHRGMETFTYIRKGGFEHRDQMGNVKAIRAGDVQWMSTGFGVVHSEMPLADAVDGLHGFQIWVNMPAKDKLRPAKYQDTAGSASVEVANDTGASLKALAGDWGFEDQPLISAAIQGLAGEAAIADLSLSPNAEATLDLSQHEFVALYLYQGDLYKSDSSKGEDSQWSSASNQHHQGEFLVLDSQSVLKFKADERGAGMLLFAGKPIREKIVQMGPFVMNTQAEIQQAIRDYQEGRFGQIA</sequence>
<dbReference type="Gene3D" id="2.60.120.10">
    <property type="entry name" value="Jelly Rolls"/>
    <property type="match status" value="2"/>
</dbReference>
<organism evidence="6">
    <name type="scientific">Shewanella oncorhynchi</name>
    <dbReference type="NCBI Taxonomy" id="2726434"/>
    <lineage>
        <taxon>Bacteria</taxon>
        <taxon>Pseudomonadati</taxon>
        <taxon>Pseudomonadota</taxon>
        <taxon>Gammaproteobacteria</taxon>
        <taxon>Alteromonadales</taxon>
        <taxon>Shewanellaceae</taxon>
        <taxon>Shewanella</taxon>
    </lineage>
</organism>
<reference evidence="6" key="1">
    <citation type="submission" date="2023-08" db="EMBL/GenBank/DDBJ databases">
        <title>Complete genome sequence of Shewanella oncorhynchi Z-P2, a siderophore putrebactin-producing bacterium.</title>
        <authorList>
            <person name="Zhang Y."/>
        </authorList>
    </citation>
    <scope>NUCLEOTIDE SEQUENCE</scope>
    <source>
        <strain evidence="6">Z-P2</strain>
    </source>
</reference>
<dbReference type="Pfam" id="PF05726">
    <property type="entry name" value="Pirin_C"/>
    <property type="match status" value="1"/>
</dbReference>
<dbReference type="GeneID" id="301338363"/>
<dbReference type="InterPro" id="IPR003829">
    <property type="entry name" value="Pirin_N_dom"/>
</dbReference>
<evidence type="ECO:0000256" key="1">
    <source>
        <dbReference type="ARBA" id="ARBA00008416"/>
    </source>
</evidence>